<dbReference type="GO" id="GO:0005886">
    <property type="term" value="C:plasma membrane"/>
    <property type="evidence" value="ECO:0007669"/>
    <property type="project" value="TreeGrafter"/>
</dbReference>
<dbReference type="EMBL" id="LCKS01000004">
    <property type="protein sequence ID" value="KKU02994.1"/>
    <property type="molecule type" value="Genomic_DNA"/>
</dbReference>
<comment type="caution">
    <text evidence="1">The sequence shown here is derived from an EMBL/GenBank/DDBJ whole genome shotgun (WGS) entry which is preliminary data.</text>
</comment>
<name>A0A0G1M468_9BACT</name>
<dbReference type="Proteomes" id="UP000034264">
    <property type="component" value="Unassembled WGS sequence"/>
</dbReference>
<dbReference type="PATRIC" id="fig|1618366.3.peg.349"/>
<dbReference type="AlphaFoldDB" id="A0A0G1M468"/>
<evidence type="ECO:0000313" key="2">
    <source>
        <dbReference type="Proteomes" id="UP000034264"/>
    </source>
</evidence>
<dbReference type="Pfam" id="PF13328">
    <property type="entry name" value="HD_4"/>
    <property type="match status" value="1"/>
</dbReference>
<sequence>MYAPALEFAKLAHHGQKRLSGEPFVNHPMAVAKTLQTWHLDETTVVAGLLHDTVEDGGATRQDLVKEFGEEVTQLVDGVTKITNIRL</sequence>
<proteinExistence type="predicted"/>
<reference evidence="1 2" key="1">
    <citation type="journal article" date="2015" name="Nature">
        <title>rRNA introns, odd ribosomes, and small enigmatic genomes across a large radiation of phyla.</title>
        <authorList>
            <person name="Brown C.T."/>
            <person name="Hug L.A."/>
            <person name="Thomas B.C."/>
            <person name="Sharon I."/>
            <person name="Castelle C.J."/>
            <person name="Singh A."/>
            <person name="Wilkins M.J."/>
            <person name="Williams K.H."/>
            <person name="Banfield J.F."/>
        </authorList>
    </citation>
    <scope>NUCLEOTIDE SEQUENCE [LARGE SCALE GENOMIC DNA]</scope>
</reference>
<protein>
    <submittedName>
        <fullName evidence="1">(P)ppGpp synthetase I, SpoT/RelA</fullName>
    </submittedName>
</protein>
<evidence type="ECO:0000313" key="1">
    <source>
        <dbReference type="EMBL" id="KKU02994.1"/>
    </source>
</evidence>
<dbReference type="SUPFAM" id="SSF109604">
    <property type="entry name" value="HD-domain/PDEase-like"/>
    <property type="match status" value="1"/>
</dbReference>
<dbReference type="PANTHER" id="PTHR21262">
    <property type="entry name" value="GUANOSINE-3',5'-BIS DIPHOSPHATE 3'-PYROPHOSPHOHYDROLASE"/>
    <property type="match status" value="1"/>
</dbReference>
<organism evidence="1 2">
    <name type="scientific">Candidatus Amesbacteria bacterium GW2011_GWC2_45_19</name>
    <dbReference type="NCBI Taxonomy" id="1618366"/>
    <lineage>
        <taxon>Bacteria</taxon>
        <taxon>Candidatus Amesiibacteriota</taxon>
    </lineage>
</organism>
<dbReference type="Gene3D" id="1.10.3210.10">
    <property type="entry name" value="Hypothetical protein af1432"/>
    <property type="match status" value="1"/>
</dbReference>
<gene>
    <name evidence="1" type="ORF">UX05_C0004G0003</name>
</gene>
<dbReference type="PANTHER" id="PTHR21262:SF31">
    <property type="entry name" value="GTP PYROPHOSPHOKINASE"/>
    <property type="match status" value="1"/>
</dbReference>
<accession>A0A0G1M468</accession>